<evidence type="ECO:0000313" key="1">
    <source>
        <dbReference type="EMBL" id="KKL72151.1"/>
    </source>
</evidence>
<comment type="caution">
    <text evidence="1">The sequence shown here is derived from an EMBL/GenBank/DDBJ whole genome shotgun (WGS) entry which is preliminary data.</text>
</comment>
<accession>A0A0F9F117</accession>
<organism evidence="1">
    <name type="scientific">marine sediment metagenome</name>
    <dbReference type="NCBI Taxonomy" id="412755"/>
    <lineage>
        <taxon>unclassified sequences</taxon>
        <taxon>metagenomes</taxon>
        <taxon>ecological metagenomes</taxon>
    </lineage>
</organism>
<sequence>INASKQYYNNLSTILSIHRQITTLIDPSNSFNLGSVIRGLNVTYTFNYSDNKASFIIGASWSETSPYYGFIPFLKDWGNGTYTIYLNTSNANVAASPFTFIFNISAIGNETQVISLDIDVTIIQTKIEGLTWNSPIARFLGLNQTVNFYFNDTVNNLPILGLTTDDIEVRNNETGALWDTGDFNWSLINPLDDGNYILNISTDGLDAGWYILKINASNSPNYDWGLAYLSFYLRGDFTQINMISVSDLEQQLTPTGLGYNYTTFLGSDLLLEFNITDLDDGTNITGAADQYIISYKNLVTLSVGAIPQTFSFIFQSPSYGTYSGNINTSVLMSPGYYLINITVVKLNYENTTFSFNLTLVNSQMNMVSLTNAGGTLTPTGIYNIYNSSVAVNINIEFNITDSESLNRLIARAADSYTIWYQNVDTGENGTLLETLGFNNPTSTYIGSIITSGLQTGNYMINVSVDILKYDIFPLIFNLTIVSTNVNIINITNPGGQLSPSGVGNFYSTTIAVDIDLAFNTTDAIFGNVITIGVGLLYEVSFENLDTLSTGTIINTLSEGGISHSGTLDISQFADGNYTITITINKSNAVVSSFNFNLRIILANSSIISISNPNGQLTPTGIGFFYETTIAVDITLIFNTTDSIFGNVITIGAGILYEISFENLDTFSTGTIINTLSEGGISHSGTL</sequence>
<protein>
    <submittedName>
        <fullName evidence="1">Uncharacterized protein</fullName>
    </submittedName>
</protein>
<dbReference type="EMBL" id="LAZR01025360">
    <property type="protein sequence ID" value="KKL72151.1"/>
    <property type="molecule type" value="Genomic_DNA"/>
</dbReference>
<name>A0A0F9F117_9ZZZZ</name>
<reference evidence="1" key="1">
    <citation type="journal article" date="2015" name="Nature">
        <title>Complex archaea that bridge the gap between prokaryotes and eukaryotes.</title>
        <authorList>
            <person name="Spang A."/>
            <person name="Saw J.H."/>
            <person name="Jorgensen S.L."/>
            <person name="Zaremba-Niedzwiedzka K."/>
            <person name="Martijn J."/>
            <person name="Lind A.E."/>
            <person name="van Eijk R."/>
            <person name="Schleper C."/>
            <person name="Guy L."/>
            <person name="Ettema T.J."/>
        </authorList>
    </citation>
    <scope>NUCLEOTIDE SEQUENCE</scope>
</reference>
<proteinExistence type="predicted"/>
<dbReference type="AlphaFoldDB" id="A0A0F9F117"/>
<gene>
    <name evidence="1" type="ORF">LCGC14_2087780</name>
</gene>
<feature type="non-terminal residue" evidence="1">
    <location>
        <position position="1"/>
    </location>
</feature>
<feature type="non-terminal residue" evidence="1">
    <location>
        <position position="686"/>
    </location>
</feature>